<dbReference type="RefSeq" id="WP_147030534.1">
    <property type="nucleotide sequence ID" value="NZ_CP042436.1"/>
</dbReference>
<dbReference type="Proteomes" id="UP000321479">
    <property type="component" value="Chromosome"/>
</dbReference>
<accession>A0A5B8US83</accession>
<evidence type="ECO:0000313" key="2">
    <source>
        <dbReference type="Proteomes" id="UP000321479"/>
    </source>
</evidence>
<proteinExistence type="predicted"/>
<dbReference type="AlphaFoldDB" id="A0A5B8US83"/>
<gene>
    <name evidence="1" type="ORF">FRZ54_04935</name>
</gene>
<protein>
    <submittedName>
        <fullName evidence="1">Uncharacterized protein</fullName>
    </submittedName>
</protein>
<sequence>MDSAFTIEINNIRFNFLSMNVQRAQLFQVYVNFQGQKRRFHFKEDGKGGFIFAMREDCPPEILTCEQQLSDHILELAKQD</sequence>
<name>A0A5B8US83_9SPHI</name>
<keyword evidence="2" id="KW-1185">Reference proteome</keyword>
<evidence type="ECO:0000313" key="1">
    <source>
        <dbReference type="EMBL" id="QEC61957.1"/>
    </source>
</evidence>
<dbReference type="KEGG" id="mgin:FRZ54_04935"/>
<dbReference type="OrthoDB" id="678485at2"/>
<dbReference type="EMBL" id="CP042436">
    <property type="protein sequence ID" value="QEC61957.1"/>
    <property type="molecule type" value="Genomic_DNA"/>
</dbReference>
<organism evidence="1 2">
    <name type="scientific">Mucilaginibacter ginsenosidivorans</name>
    <dbReference type="NCBI Taxonomy" id="398053"/>
    <lineage>
        <taxon>Bacteria</taxon>
        <taxon>Pseudomonadati</taxon>
        <taxon>Bacteroidota</taxon>
        <taxon>Sphingobacteriia</taxon>
        <taxon>Sphingobacteriales</taxon>
        <taxon>Sphingobacteriaceae</taxon>
        <taxon>Mucilaginibacter</taxon>
    </lineage>
</organism>
<reference evidence="1 2" key="1">
    <citation type="journal article" date="2017" name="Curr. Microbiol.">
        <title>Mucilaginibacter ginsenosidivorans sp. nov., Isolated from Soil of Ginseng Field.</title>
        <authorList>
            <person name="Kim M.M."/>
            <person name="Siddiqi M.Z."/>
            <person name="Im W.T."/>
        </authorList>
    </citation>
    <scope>NUCLEOTIDE SEQUENCE [LARGE SCALE GENOMIC DNA]</scope>
    <source>
        <strain evidence="1 2">Gsoil 3017</strain>
    </source>
</reference>